<gene>
    <name evidence="2" type="ORF">ACFQDO_09130</name>
</gene>
<comment type="similarity">
    <text evidence="1">Belongs to the short-chain dehydrogenases/reductases (SDR) family.</text>
</comment>
<comment type="caution">
    <text evidence="2">The sequence shown here is derived from an EMBL/GenBank/DDBJ whole genome shotgun (WGS) entry which is preliminary data.</text>
</comment>
<dbReference type="PANTHER" id="PTHR42879:SF6">
    <property type="entry name" value="NADPH-DEPENDENT REDUCTASE BACG"/>
    <property type="match status" value="1"/>
</dbReference>
<dbReference type="PRINTS" id="PR00080">
    <property type="entry name" value="SDRFAMILY"/>
</dbReference>
<evidence type="ECO:0000313" key="2">
    <source>
        <dbReference type="EMBL" id="MFC6007289.1"/>
    </source>
</evidence>
<proteinExistence type="inferred from homology"/>
<dbReference type="PANTHER" id="PTHR42879">
    <property type="entry name" value="3-OXOACYL-(ACYL-CARRIER-PROTEIN) REDUCTASE"/>
    <property type="match status" value="1"/>
</dbReference>
<dbReference type="InterPro" id="IPR050259">
    <property type="entry name" value="SDR"/>
</dbReference>
<dbReference type="PRINTS" id="PR00081">
    <property type="entry name" value="GDHRDH"/>
</dbReference>
<reference evidence="3" key="1">
    <citation type="journal article" date="2019" name="Int. J. Syst. Evol. Microbiol.">
        <title>The Global Catalogue of Microorganisms (GCM) 10K type strain sequencing project: providing services to taxonomists for standard genome sequencing and annotation.</title>
        <authorList>
            <consortium name="The Broad Institute Genomics Platform"/>
            <consortium name="The Broad Institute Genome Sequencing Center for Infectious Disease"/>
            <person name="Wu L."/>
            <person name="Ma J."/>
        </authorList>
    </citation>
    <scope>NUCLEOTIDE SEQUENCE [LARGE SCALE GENOMIC DNA]</scope>
    <source>
        <strain evidence="3">KACC 14249</strain>
    </source>
</reference>
<accession>A0ABW1JD72</accession>
<name>A0ABW1JD72_9ACTN</name>
<dbReference type="Pfam" id="PF13561">
    <property type="entry name" value="adh_short_C2"/>
    <property type="match status" value="1"/>
</dbReference>
<dbReference type="InterPro" id="IPR002347">
    <property type="entry name" value="SDR_fam"/>
</dbReference>
<dbReference type="Proteomes" id="UP001596189">
    <property type="component" value="Unassembled WGS sequence"/>
</dbReference>
<dbReference type="RefSeq" id="WP_345716093.1">
    <property type="nucleotide sequence ID" value="NZ_BAABFP010000004.1"/>
</dbReference>
<keyword evidence="3" id="KW-1185">Reference proteome</keyword>
<organism evidence="2 3">
    <name type="scientific">Angustibacter luteus</name>
    <dbReference type="NCBI Taxonomy" id="658456"/>
    <lineage>
        <taxon>Bacteria</taxon>
        <taxon>Bacillati</taxon>
        <taxon>Actinomycetota</taxon>
        <taxon>Actinomycetes</taxon>
        <taxon>Kineosporiales</taxon>
        <taxon>Kineosporiaceae</taxon>
    </lineage>
</organism>
<protein>
    <submittedName>
        <fullName evidence="2">SDR family oxidoreductase</fullName>
    </submittedName>
</protein>
<evidence type="ECO:0000313" key="3">
    <source>
        <dbReference type="Proteomes" id="UP001596189"/>
    </source>
</evidence>
<evidence type="ECO:0000256" key="1">
    <source>
        <dbReference type="ARBA" id="ARBA00006484"/>
    </source>
</evidence>
<dbReference type="EMBL" id="JBHSRD010000003">
    <property type="protein sequence ID" value="MFC6007289.1"/>
    <property type="molecule type" value="Genomic_DNA"/>
</dbReference>
<dbReference type="SUPFAM" id="SSF51735">
    <property type="entry name" value="NAD(P)-binding Rossmann-fold domains"/>
    <property type="match status" value="1"/>
</dbReference>
<sequence length="259" mass="26083">MDLQLNGKTAVVTGASRGIGLAITQALVREGARVVAGARTTSAELDSLVAGGDVQFVAVDLGRPEAAATLVDAAAGRIDVLVNNVGHAPARTEGFLAITDEQWQQSLDLNLLSAVRILRSAVPVMIAGGGGSVVTVVSVNAVLPDPAVLDYGAAKAALANASKALSKELAPSRIRLNTVSPGPVSTALWLGAGGVAETFAAAGGATAQEVVDQAARQSPTGRFTTPDEVADLVLLLASERSANVTGADFTVDGGLVPTW</sequence>
<dbReference type="Gene3D" id="3.40.50.720">
    <property type="entry name" value="NAD(P)-binding Rossmann-like Domain"/>
    <property type="match status" value="1"/>
</dbReference>
<dbReference type="InterPro" id="IPR036291">
    <property type="entry name" value="NAD(P)-bd_dom_sf"/>
</dbReference>